<protein>
    <submittedName>
        <fullName evidence="1">Uncharacterized protein</fullName>
    </submittedName>
</protein>
<dbReference type="RefSeq" id="WP_007309208.1">
    <property type="nucleotide sequence ID" value="NZ_AESD01000103.1"/>
</dbReference>
<evidence type="ECO:0000313" key="1">
    <source>
        <dbReference type="EMBL" id="EHJ14719.1"/>
    </source>
</evidence>
<dbReference type="AlphaFoldDB" id="G5IZC3"/>
<name>G5IZC3_CROWT</name>
<comment type="caution">
    <text evidence="1">The sequence shown here is derived from an EMBL/GenBank/DDBJ whole genome shotgun (WGS) entry which is preliminary data.</text>
</comment>
<dbReference type="GeneID" id="88764526"/>
<dbReference type="PATRIC" id="fig|423471.3.peg.566"/>
<dbReference type="EMBL" id="AESD01000103">
    <property type="protein sequence ID" value="EHJ14719.1"/>
    <property type="molecule type" value="Genomic_DNA"/>
</dbReference>
<organism evidence="1 2">
    <name type="scientific">Crocosphaera watsonii WH 0003</name>
    <dbReference type="NCBI Taxonomy" id="423471"/>
    <lineage>
        <taxon>Bacteria</taxon>
        <taxon>Bacillati</taxon>
        <taxon>Cyanobacteriota</taxon>
        <taxon>Cyanophyceae</taxon>
        <taxon>Oscillatoriophycideae</taxon>
        <taxon>Chroococcales</taxon>
        <taxon>Aphanothecaceae</taxon>
        <taxon>Crocosphaera</taxon>
    </lineage>
</organism>
<sequence>MTKPYNKTIEDHLLTYKKRNILEDDLIEYKDCTLLVSTDIFDQGTKFELIKIDYTAMTAMMWIKNNEEKNKFFEYEICIGLI</sequence>
<dbReference type="Proteomes" id="UP000003477">
    <property type="component" value="Unassembled WGS sequence"/>
</dbReference>
<evidence type="ECO:0000313" key="2">
    <source>
        <dbReference type="Proteomes" id="UP000003477"/>
    </source>
</evidence>
<accession>G5IZC3</accession>
<proteinExistence type="predicted"/>
<gene>
    <name evidence="1" type="ORF">CWATWH0003_0616</name>
</gene>
<reference evidence="1 2" key="1">
    <citation type="journal article" date="2011" name="Front. Microbiol.">
        <title>Two Strains of Crocosphaera watsonii with Highly Conserved Genomes are Distinguished by Strain-Specific Features.</title>
        <authorList>
            <person name="Bench S.R."/>
            <person name="Ilikchyan I.N."/>
            <person name="Tripp H.J."/>
            <person name="Zehr J.P."/>
        </authorList>
    </citation>
    <scope>NUCLEOTIDE SEQUENCE [LARGE SCALE GENOMIC DNA]</scope>
    <source>
        <strain evidence="1 2">WH 0003</strain>
    </source>
</reference>